<dbReference type="AlphaFoldDB" id="A0A0G4I5N7"/>
<comment type="similarity">
    <text evidence="1">Belongs to the aldehyde dehydrogenase family.</text>
</comment>
<reference evidence="4" key="1">
    <citation type="submission" date="2014-11" db="EMBL/GenBank/DDBJ databases">
        <authorList>
            <person name="Otto D Thomas"/>
            <person name="Naeem Raeece"/>
        </authorList>
    </citation>
    <scope>NUCLEOTIDE SEQUENCE</scope>
</reference>
<dbReference type="PANTHER" id="PTHR43521:SF7">
    <property type="entry name" value="DELTA-1-PYRROLINE-5-CARBOXYLATE DEHYDROGENASE 12A1, MITOCHONDRIAL"/>
    <property type="match status" value="1"/>
</dbReference>
<evidence type="ECO:0000256" key="1">
    <source>
        <dbReference type="ARBA" id="ARBA00009986"/>
    </source>
</evidence>
<evidence type="ECO:0000256" key="2">
    <source>
        <dbReference type="ARBA" id="ARBA00023002"/>
    </source>
</evidence>
<gene>
    <name evidence="4" type="ORF">Cvel_36119</name>
</gene>
<dbReference type="Gene3D" id="3.40.605.10">
    <property type="entry name" value="Aldehyde Dehydrogenase, Chain A, domain 1"/>
    <property type="match status" value="1"/>
</dbReference>
<keyword evidence="2" id="KW-0560">Oxidoreductase</keyword>
<feature type="non-terminal residue" evidence="4">
    <location>
        <position position="204"/>
    </location>
</feature>
<proteinExistence type="inferred from homology"/>
<dbReference type="InterPro" id="IPR044638">
    <property type="entry name" value="ALDH7A1-like"/>
</dbReference>
<dbReference type="PANTHER" id="PTHR43521">
    <property type="entry name" value="ALPHA-AMINOADIPIC SEMIALDEHYDE DEHYDROGENASE"/>
    <property type="match status" value="1"/>
</dbReference>
<sequence length="204" mass="22773">MRRQILRRTAQALQKRSPGLLGVAAVRCFSSSGALSKFATLDPDTLSGSNKYLINNLVQGEWKAAKETYSVVDPLNGEPFIECANTKEDELQPFVDALRSCPKSGMHNPIKKPERYLMYGQVCMHAAAAMHDPAVADHFVKCIQRVMPKSYEQTESRREASSSSLSTAVDVERDEWTILWLFLQAMGEVKVTRAFLENFAGDNV</sequence>
<evidence type="ECO:0000313" key="4">
    <source>
        <dbReference type="EMBL" id="CEM52271.1"/>
    </source>
</evidence>
<organism evidence="4">
    <name type="scientific">Chromera velia CCMP2878</name>
    <dbReference type="NCBI Taxonomy" id="1169474"/>
    <lineage>
        <taxon>Eukaryota</taxon>
        <taxon>Sar</taxon>
        <taxon>Alveolata</taxon>
        <taxon>Colpodellida</taxon>
        <taxon>Chromeraceae</taxon>
        <taxon>Chromera</taxon>
    </lineage>
</organism>
<keyword evidence="3" id="KW-0520">NAD</keyword>
<dbReference type="GO" id="GO:0004029">
    <property type="term" value="F:aldehyde dehydrogenase (NAD+) activity"/>
    <property type="evidence" value="ECO:0007669"/>
    <property type="project" value="InterPro"/>
</dbReference>
<name>A0A0G4I5N7_9ALVE</name>
<accession>A0A0G4I5N7</accession>
<dbReference type="InterPro" id="IPR016162">
    <property type="entry name" value="Ald_DH_N"/>
</dbReference>
<evidence type="ECO:0000256" key="3">
    <source>
        <dbReference type="ARBA" id="ARBA00023027"/>
    </source>
</evidence>
<protein>
    <submittedName>
        <fullName evidence="4">Uncharacterized protein</fullName>
    </submittedName>
</protein>
<dbReference type="EMBL" id="CDMZ01005199">
    <property type="protein sequence ID" value="CEM52271.1"/>
    <property type="molecule type" value="Genomic_DNA"/>
</dbReference>